<proteinExistence type="predicted"/>
<dbReference type="RefSeq" id="WP_190185338.1">
    <property type="nucleotide sequence ID" value="NZ_BMVP01000006.1"/>
</dbReference>
<evidence type="ECO:0000313" key="2">
    <source>
        <dbReference type="Proteomes" id="UP000642673"/>
    </source>
</evidence>
<sequence>MRADDVYGWPRKTDLACVGDRDAAGHSAARTVCGGSTVYADRVGEVHVDGEIRSRGPFGIRGALGARTVDRIIVKAQFGFRVDTDCARALLLPPRAVVPGR</sequence>
<protein>
    <submittedName>
        <fullName evidence="1">Uncharacterized protein</fullName>
    </submittedName>
</protein>
<keyword evidence="2" id="KW-1185">Reference proteome</keyword>
<evidence type="ECO:0000313" key="1">
    <source>
        <dbReference type="EMBL" id="GHB64024.1"/>
    </source>
</evidence>
<reference evidence="2" key="1">
    <citation type="journal article" date="2019" name="Int. J. Syst. Evol. Microbiol.">
        <title>The Global Catalogue of Microorganisms (GCM) 10K type strain sequencing project: providing services to taxonomists for standard genome sequencing and annotation.</title>
        <authorList>
            <consortium name="The Broad Institute Genomics Platform"/>
            <consortium name="The Broad Institute Genome Sequencing Center for Infectious Disease"/>
            <person name="Wu L."/>
            <person name="Ma J."/>
        </authorList>
    </citation>
    <scope>NUCLEOTIDE SEQUENCE [LARGE SCALE GENOMIC DNA]</scope>
    <source>
        <strain evidence="2">JCM 4738</strain>
    </source>
</reference>
<gene>
    <name evidence="1" type="ORF">GCM10010347_37550</name>
</gene>
<dbReference type="Proteomes" id="UP000642673">
    <property type="component" value="Unassembled WGS sequence"/>
</dbReference>
<name>A0ABQ3EV90_9ACTN</name>
<dbReference type="EMBL" id="BMVP01000006">
    <property type="protein sequence ID" value="GHB64024.1"/>
    <property type="molecule type" value="Genomic_DNA"/>
</dbReference>
<comment type="caution">
    <text evidence="1">The sequence shown here is derived from an EMBL/GenBank/DDBJ whole genome shotgun (WGS) entry which is preliminary data.</text>
</comment>
<organism evidence="1 2">
    <name type="scientific">Streptomyces cirratus</name>
    <dbReference type="NCBI Taxonomy" id="68187"/>
    <lineage>
        <taxon>Bacteria</taxon>
        <taxon>Bacillati</taxon>
        <taxon>Actinomycetota</taxon>
        <taxon>Actinomycetes</taxon>
        <taxon>Kitasatosporales</taxon>
        <taxon>Streptomycetaceae</taxon>
        <taxon>Streptomyces</taxon>
    </lineage>
</organism>
<accession>A0ABQ3EV90</accession>